<keyword evidence="1" id="KW-0472">Membrane</keyword>
<keyword evidence="1" id="KW-1133">Transmembrane helix</keyword>
<evidence type="ECO:0000313" key="3">
    <source>
        <dbReference type="Proteomes" id="UP000177579"/>
    </source>
</evidence>
<protein>
    <submittedName>
        <fullName evidence="2">Uncharacterized protein</fullName>
    </submittedName>
</protein>
<evidence type="ECO:0000313" key="2">
    <source>
        <dbReference type="EMBL" id="OGF41537.1"/>
    </source>
</evidence>
<comment type="caution">
    <text evidence="2">The sequence shown here is derived from an EMBL/GenBank/DDBJ whole genome shotgun (WGS) entry which is preliminary data.</text>
</comment>
<dbReference type="AlphaFoldDB" id="A0A1F5TRW6"/>
<keyword evidence="1" id="KW-0812">Transmembrane</keyword>
<dbReference type="EMBL" id="MFGO01000008">
    <property type="protein sequence ID" value="OGF41537.1"/>
    <property type="molecule type" value="Genomic_DNA"/>
</dbReference>
<gene>
    <name evidence="2" type="ORF">A2531_02490</name>
</gene>
<reference evidence="2 3" key="1">
    <citation type="journal article" date="2016" name="Nat. Commun.">
        <title>Thousands of microbial genomes shed light on interconnected biogeochemical processes in an aquifer system.</title>
        <authorList>
            <person name="Anantharaman K."/>
            <person name="Brown C.T."/>
            <person name="Hug L.A."/>
            <person name="Sharon I."/>
            <person name="Castelle C.J."/>
            <person name="Probst A.J."/>
            <person name="Thomas B.C."/>
            <person name="Singh A."/>
            <person name="Wilkins M.J."/>
            <person name="Karaoz U."/>
            <person name="Brodie E.L."/>
            <person name="Williams K.H."/>
            <person name="Hubbard S.S."/>
            <person name="Banfield J.F."/>
        </authorList>
    </citation>
    <scope>NUCLEOTIDE SEQUENCE [LARGE SCALE GENOMIC DNA]</scope>
</reference>
<feature type="transmembrane region" description="Helical" evidence="1">
    <location>
        <begin position="50"/>
        <end position="73"/>
    </location>
</feature>
<name>A0A1F5TRW6_9BACT</name>
<sequence>MENTLQGNMNQNISLGQNRLKEEDIVIHTMPKIFSSVFGVNKSGEKAKSVGLFVLIGGIFLLICVLGFFYYFLTKGEKITINEQGLLEITKNVQPATTGKDQELTPKEISSASQVIPEKNQQEVSKILEEKATSTLEILESNTENPQITTSTPPQKATSTIPKTQNRIVVDTDQDGLSDIEEVILGSNANLKDSDGDGYADLTETLGLYNPAGEGNILVNSSIEKYTNSKYKYSLYYSSFWPIETMGGEESIMFKLNNNQFINIIIEPNEDQLNINEWYQKQFNNILIKPEQVVSKKGWTGIKSDDGLIVYLMHPMSNNIFVLSYNLGLEATENYKNIFKMMIESLRLEE</sequence>
<evidence type="ECO:0000256" key="1">
    <source>
        <dbReference type="SAM" id="Phobius"/>
    </source>
</evidence>
<proteinExistence type="predicted"/>
<organism evidence="2 3">
    <name type="scientific">Candidatus Falkowbacteria bacterium RIFOXYD2_FULL_34_120</name>
    <dbReference type="NCBI Taxonomy" id="1798007"/>
    <lineage>
        <taxon>Bacteria</taxon>
        <taxon>Candidatus Falkowiibacteriota</taxon>
    </lineage>
</organism>
<accession>A0A1F5TRW6</accession>
<dbReference type="Proteomes" id="UP000177579">
    <property type="component" value="Unassembled WGS sequence"/>
</dbReference>